<dbReference type="OrthoDB" id="7316598at2"/>
<dbReference type="GO" id="GO:0030170">
    <property type="term" value="F:pyridoxal phosphate binding"/>
    <property type="evidence" value="ECO:0007669"/>
    <property type="project" value="InterPro"/>
</dbReference>
<evidence type="ECO:0000256" key="1">
    <source>
        <dbReference type="ARBA" id="ARBA00001933"/>
    </source>
</evidence>
<keyword evidence="5" id="KW-0456">Lyase</keyword>
<dbReference type="PANTHER" id="PTHR11808:SF86">
    <property type="entry name" value="METHIONINE GAMMA-LYASE"/>
    <property type="match status" value="1"/>
</dbReference>
<gene>
    <name evidence="5" type="ORF">SAMN05421828_11028</name>
</gene>
<protein>
    <submittedName>
        <fullName evidence="5">Cystathionine gamma-synthase/methionine-gamma-lyase</fullName>
    </submittedName>
</protein>
<dbReference type="RefSeq" id="WP_029313912.1">
    <property type="nucleotide sequence ID" value="NZ_FTNE01000010.1"/>
</dbReference>
<dbReference type="PANTHER" id="PTHR11808">
    <property type="entry name" value="TRANS-SULFURATION ENZYME FAMILY MEMBER"/>
    <property type="match status" value="1"/>
</dbReference>
<dbReference type="Gene3D" id="3.40.640.10">
    <property type="entry name" value="Type I PLP-dependent aspartate aminotransferase-like (Major domain)"/>
    <property type="match status" value="1"/>
</dbReference>
<dbReference type="GO" id="GO:0019346">
    <property type="term" value="P:transsulfuration"/>
    <property type="evidence" value="ECO:0007669"/>
    <property type="project" value="InterPro"/>
</dbReference>
<dbReference type="PIRSF" id="PIRSF001434">
    <property type="entry name" value="CGS"/>
    <property type="match status" value="1"/>
</dbReference>
<keyword evidence="2 3" id="KW-0663">Pyridoxal phosphate</keyword>
<dbReference type="InterPro" id="IPR015422">
    <property type="entry name" value="PyrdxlP-dep_Trfase_small"/>
</dbReference>
<dbReference type="InterPro" id="IPR015424">
    <property type="entry name" value="PyrdxlP-dep_Trfase"/>
</dbReference>
<evidence type="ECO:0000313" key="5">
    <source>
        <dbReference type="EMBL" id="SIQ82250.1"/>
    </source>
</evidence>
<accession>A0A8G2CKN5</accession>
<feature type="modified residue" description="N6-(pyridoxal phosphate)lysine" evidence="3">
    <location>
        <position position="241"/>
    </location>
</feature>
<dbReference type="Pfam" id="PF01053">
    <property type="entry name" value="Cys_Met_Meta_PP"/>
    <property type="match status" value="1"/>
</dbReference>
<comment type="cofactor">
    <cofactor evidence="1 4">
        <name>pyridoxal 5'-phosphate</name>
        <dbReference type="ChEBI" id="CHEBI:597326"/>
    </cofactor>
</comment>
<sequence length="427" mass="45744">MADLPLGADRDHQAWHPETIAVGHGYHPAEHHGSAKPPVYLTSTFVYRDSMHAKTAHEGYIAGRAPQSGADEGYIYARLDHPNMQMLQDRMAALDRAEACAVFNSGMAAISTTLLSLVRPGESVVHTSPLYGGTDGLLNNLMAPAHGVKPVAIADAVDEASITSAVDQALAHGRLGMIWVETPSNPLAGIADIALIARIARRLELQQGSRPLVVVDNTFMGPLLQNPLEQGADLCMTSLTKYASGHSDLLGGSVSGRFALIEPLRKMRTVMGTHLDPHGCWLLLRSLETMGLRTERACRNAAAVARFLRDHPKVARVTYAGFLPEGSAARATFERQCAGAGSTFVFDIKGGEVEAFRMLDALKLLRLAVSLGGTETLICHSATTTHFSVPKARREASGVTDATIRLSVGIEHEADIIGDLAQALERI</sequence>
<dbReference type="GO" id="GO:0016846">
    <property type="term" value="F:carbon-sulfur lyase activity"/>
    <property type="evidence" value="ECO:0007669"/>
    <property type="project" value="TreeGrafter"/>
</dbReference>
<evidence type="ECO:0000256" key="2">
    <source>
        <dbReference type="ARBA" id="ARBA00022898"/>
    </source>
</evidence>
<comment type="caution">
    <text evidence="5">The sequence shown here is derived from an EMBL/GenBank/DDBJ whole genome shotgun (WGS) entry which is preliminary data.</text>
</comment>
<evidence type="ECO:0000313" key="6">
    <source>
        <dbReference type="Proteomes" id="UP000186308"/>
    </source>
</evidence>
<evidence type="ECO:0000256" key="3">
    <source>
        <dbReference type="PIRSR" id="PIRSR001434-2"/>
    </source>
</evidence>
<dbReference type="InterPro" id="IPR015421">
    <property type="entry name" value="PyrdxlP-dep_Trfase_major"/>
</dbReference>
<dbReference type="Proteomes" id="UP000186308">
    <property type="component" value="Unassembled WGS sequence"/>
</dbReference>
<dbReference type="InterPro" id="IPR000277">
    <property type="entry name" value="Cys/Met-Metab_PyrdxlP-dep_enz"/>
</dbReference>
<dbReference type="CDD" id="cd00614">
    <property type="entry name" value="CGS_like"/>
    <property type="match status" value="1"/>
</dbReference>
<dbReference type="Gene3D" id="3.90.1150.10">
    <property type="entry name" value="Aspartate Aminotransferase, domain 1"/>
    <property type="match status" value="1"/>
</dbReference>
<dbReference type="AlphaFoldDB" id="A0A8G2CKN5"/>
<comment type="similarity">
    <text evidence="4">Belongs to the trans-sulfuration enzymes family.</text>
</comment>
<proteinExistence type="inferred from homology"/>
<dbReference type="GO" id="GO:0005737">
    <property type="term" value="C:cytoplasm"/>
    <property type="evidence" value="ECO:0007669"/>
    <property type="project" value="TreeGrafter"/>
</dbReference>
<evidence type="ECO:0000256" key="4">
    <source>
        <dbReference type="RuleBase" id="RU362118"/>
    </source>
</evidence>
<dbReference type="EMBL" id="FTNE01000010">
    <property type="protein sequence ID" value="SIQ82250.1"/>
    <property type="molecule type" value="Genomic_DNA"/>
</dbReference>
<dbReference type="SUPFAM" id="SSF53383">
    <property type="entry name" value="PLP-dependent transferases"/>
    <property type="match status" value="1"/>
</dbReference>
<keyword evidence="6" id="KW-1185">Reference proteome</keyword>
<reference evidence="5 6" key="1">
    <citation type="submission" date="2017-01" db="EMBL/GenBank/DDBJ databases">
        <authorList>
            <person name="Varghese N."/>
            <person name="Submissions S."/>
        </authorList>
    </citation>
    <scope>NUCLEOTIDE SEQUENCE [LARGE SCALE GENOMIC DNA]</scope>
    <source>
        <strain evidence="5 6">ATCC 35905</strain>
    </source>
</reference>
<organism evidence="5 6">
    <name type="scientific">Acidiphilium rubrum</name>
    <dbReference type="NCBI Taxonomy" id="526"/>
    <lineage>
        <taxon>Bacteria</taxon>
        <taxon>Pseudomonadati</taxon>
        <taxon>Pseudomonadota</taxon>
        <taxon>Alphaproteobacteria</taxon>
        <taxon>Acetobacterales</taxon>
        <taxon>Acidocellaceae</taxon>
        <taxon>Acidiphilium</taxon>
    </lineage>
</organism>
<name>A0A8G2CKN5_ACIRU</name>
<dbReference type="FunFam" id="3.40.640.10:FF:000046">
    <property type="entry name" value="Cystathionine gamma-lyase"/>
    <property type="match status" value="1"/>
</dbReference>
<dbReference type="NCBIfam" id="NF005455">
    <property type="entry name" value="PRK07049.1"/>
    <property type="match status" value="1"/>
</dbReference>